<proteinExistence type="predicted"/>
<feature type="compositionally biased region" description="Acidic residues" evidence="2">
    <location>
        <begin position="1"/>
        <end position="10"/>
    </location>
</feature>
<name>A0ABR4NNK6_9SACH</name>
<keyword evidence="5" id="KW-1185">Reference proteome</keyword>
<feature type="domain" description="INO80 complex subunit B-like conserved region" evidence="3">
    <location>
        <begin position="296"/>
        <end position="371"/>
    </location>
</feature>
<organism evidence="4 5">
    <name type="scientific">Nakaseomyces bracarensis</name>
    <dbReference type="NCBI Taxonomy" id="273131"/>
    <lineage>
        <taxon>Eukaryota</taxon>
        <taxon>Fungi</taxon>
        <taxon>Dikarya</taxon>
        <taxon>Ascomycota</taxon>
        <taxon>Saccharomycotina</taxon>
        <taxon>Saccharomycetes</taxon>
        <taxon>Saccharomycetales</taxon>
        <taxon>Saccharomycetaceae</taxon>
        <taxon>Nakaseomyces</taxon>
    </lineage>
</organism>
<reference evidence="4 5" key="1">
    <citation type="submission" date="2024-05" db="EMBL/GenBank/DDBJ databases">
        <title>Long read based assembly of the Candida bracarensis genome reveals expanded adhesin content.</title>
        <authorList>
            <person name="Marcet-Houben M."/>
            <person name="Ksiezopolska E."/>
            <person name="Gabaldon T."/>
        </authorList>
    </citation>
    <scope>NUCLEOTIDE SEQUENCE [LARGE SCALE GENOMIC DNA]</scope>
    <source>
        <strain evidence="4 5">CBM6</strain>
    </source>
</reference>
<evidence type="ECO:0000313" key="4">
    <source>
        <dbReference type="EMBL" id="KAL3229517.1"/>
    </source>
</evidence>
<feature type="region of interest" description="Disordered" evidence="2">
    <location>
        <begin position="327"/>
        <end position="358"/>
    </location>
</feature>
<evidence type="ECO:0000256" key="1">
    <source>
        <dbReference type="SAM" id="Coils"/>
    </source>
</evidence>
<evidence type="ECO:0000259" key="3">
    <source>
        <dbReference type="SMART" id="SM01406"/>
    </source>
</evidence>
<dbReference type="InterPro" id="IPR006880">
    <property type="entry name" value="INO80B_C"/>
</dbReference>
<gene>
    <name evidence="4" type="ORF">RNJ44_01653</name>
</gene>
<feature type="compositionally biased region" description="Basic residues" evidence="2">
    <location>
        <begin position="327"/>
        <end position="336"/>
    </location>
</feature>
<dbReference type="Proteomes" id="UP001623330">
    <property type="component" value="Unassembled WGS sequence"/>
</dbReference>
<feature type="coiled-coil region" evidence="1">
    <location>
        <begin position="292"/>
        <end position="322"/>
    </location>
</feature>
<dbReference type="EMBL" id="JBEVYD010000011">
    <property type="protein sequence ID" value="KAL3229517.1"/>
    <property type="molecule type" value="Genomic_DNA"/>
</dbReference>
<keyword evidence="1" id="KW-0175">Coiled coil</keyword>
<feature type="compositionally biased region" description="Basic and acidic residues" evidence="2">
    <location>
        <begin position="337"/>
        <end position="350"/>
    </location>
</feature>
<feature type="compositionally biased region" description="Acidic residues" evidence="2">
    <location>
        <begin position="109"/>
        <end position="124"/>
    </location>
</feature>
<evidence type="ECO:0000313" key="5">
    <source>
        <dbReference type="Proteomes" id="UP001623330"/>
    </source>
</evidence>
<feature type="compositionally biased region" description="Acidic residues" evidence="2">
    <location>
        <begin position="136"/>
        <end position="167"/>
    </location>
</feature>
<feature type="region of interest" description="Disordered" evidence="2">
    <location>
        <begin position="1"/>
        <end position="277"/>
    </location>
</feature>
<accession>A0ABR4NNK6</accession>
<comment type="caution">
    <text evidence="4">The sequence shown here is derived from an EMBL/GenBank/DDBJ whole genome shotgun (WGS) entry which is preliminary data.</text>
</comment>
<feature type="compositionally biased region" description="Basic and acidic residues" evidence="2">
    <location>
        <begin position="245"/>
        <end position="266"/>
    </location>
</feature>
<feature type="compositionally biased region" description="Acidic residues" evidence="2">
    <location>
        <begin position="19"/>
        <end position="47"/>
    </location>
</feature>
<feature type="compositionally biased region" description="Acidic residues" evidence="2">
    <location>
        <begin position="174"/>
        <end position="241"/>
    </location>
</feature>
<sequence>MESDLSDIDSGESKHDSIQDDDFYEEEQEEIIDDDDYNDDDDYEQSLEDTKRSSRRSKPSRSKGGNVNAKKSDRIASRATTAVSSTRPRRSLRDTNVNYNEEKNMLTDDVLEEGISAEDDEEEIVSPAKKRHIRLEEDEEIEVPEELDEEPQEDIQEDIQDIQEDIQEDKQEDMQDEQDDLQDELQEEMEDAPEDMEDAPEDMGETPEEMEETPEDIEGTVEKEDDEDEEEDDVVDEEGEPMESFNERSDGLDEKESSMDVEKEDSSTSMTPFPKNKMLMSILDDNPFKKKLTEEELQLRRAENARKRKNLSEKRLAEEKRETLNKLLKKRAGKSRSKIDKRGETNDTIKPRRPYNSKGMIRILRTRETDLYCTY</sequence>
<protein>
    <submittedName>
        <fullName evidence="4">Ino eighty subunit 2</fullName>
    </submittedName>
</protein>
<evidence type="ECO:0000256" key="2">
    <source>
        <dbReference type="SAM" id="MobiDB-lite"/>
    </source>
</evidence>
<dbReference type="SMART" id="SM01406">
    <property type="entry name" value="PAPA-1"/>
    <property type="match status" value="1"/>
</dbReference>
<dbReference type="Pfam" id="PF04795">
    <property type="entry name" value="PAPA-1"/>
    <property type="match status" value="1"/>
</dbReference>